<dbReference type="PANTHER" id="PTHR22929:SF0">
    <property type="entry name" value="TRANSCRIPTION FACTOR TFIIIB COMPONENT B'' HOMOLOG"/>
    <property type="match status" value="1"/>
</dbReference>
<feature type="compositionally biased region" description="Polar residues" evidence="1">
    <location>
        <begin position="108"/>
        <end position="124"/>
    </location>
</feature>
<evidence type="ECO:0000313" key="3">
    <source>
        <dbReference type="EMBL" id="KAG9488064.1"/>
    </source>
</evidence>
<dbReference type="GO" id="GO:0000126">
    <property type="term" value="C:transcription factor TFIIIB complex"/>
    <property type="evidence" value="ECO:0007669"/>
    <property type="project" value="TreeGrafter"/>
</dbReference>
<name>A0A8J6FI88_ELECQ</name>
<dbReference type="InterPro" id="IPR009057">
    <property type="entry name" value="Homeodomain-like_sf"/>
</dbReference>
<feature type="compositionally biased region" description="Low complexity" evidence="1">
    <location>
        <begin position="903"/>
        <end position="922"/>
    </location>
</feature>
<feature type="compositionally biased region" description="Acidic residues" evidence="1">
    <location>
        <begin position="289"/>
        <end position="302"/>
    </location>
</feature>
<dbReference type="CDD" id="cd00167">
    <property type="entry name" value="SANT"/>
    <property type="match status" value="1"/>
</dbReference>
<feature type="compositionally biased region" description="Basic and acidic residues" evidence="1">
    <location>
        <begin position="578"/>
        <end position="589"/>
    </location>
</feature>
<feature type="region of interest" description="Disordered" evidence="1">
    <location>
        <begin position="438"/>
        <end position="597"/>
    </location>
</feature>
<dbReference type="EMBL" id="WNTK01000003">
    <property type="protein sequence ID" value="KAG9488064.1"/>
    <property type="molecule type" value="Genomic_DNA"/>
</dbReference>
<feature type="region of interest" description="Disordered" evidence="1">
    <location>
        <begin position="977"/>
        <end position="1003"/>
    </location>
</feature>
<feature type="region of interest" description="Disordered" evidence="1">
    <location>
        <begin position="37"/>
        <end position="180"/>
    </location>
</feature>
<feature type="compositionally biased region" description="Acidic residues" evidence="1">
    <location>
        <begin position="928"/>
        <end position="944"/>
    </location>
</feature>
<dbReference type="OrthoDB" id="272624at2759"/>
<feature type="compositionally biased region" description="Acidic residues" evidence="1">
    <location>
        <begin position="469"/>
        <end position="481"/>
    </location>
</feature>
<dbReference type="AlphaFoldDB" id="A0A8J6FI88"/>
<feature type="compositionally biased region" description="Basic and acidic residues" evidence="1">
    <location>
        <begin position="884"/>
        <end position="895"/>
    </location>
</feature>
<feature type="region of interest" description="Disordered" evidence="1">
    <location>
        <begin position="1140"/>
        <end position="1185"/>
    </location>
</feature>
<protein>
    <recommendedName>
        <fullName evidence="2">Myb-like domain-containing protein</fullName>
    </recommendedName>
</protein>
<accession>A0A8J6FI88</accession>
<feature type="compositionally biased region" description="Basic and acidic residues" evidence="1">
    <location>
        <begin position="482"/>
        <end position="495"/>
    </location>
</feature>
<dbReference type="Pfam" id="PF15963">
    <property type="entry name" value="Myb_DNA-bind_7"/>
    <property type="match status" value="1"/>
</dbReference>
<feature type="compositionally biased region" description="Basic residues" evidence="1">
    <location>
        <begin position="539"/>
        <end position="549"/>
    </location>
</feature>
<feature type="compositionally biased region" description="Basic and acidic residues" evidence="1">
    <location>
        <begin position="832"/>
        <end position="843"/>
    </location>
</feature>
<evidence type="ECO:0000313" key="4">
    <source>
        <dbReference type="Proteomes" id="UP000770717"/>
    </source>
</evidence>
<evidence type="ECO:0000259" key="2">
    <source>
        <dbReference type="SMART" id="SM00717"/>
    </source>
</evidence>
<organism evidence="3 4">
    <name type="scientific">Eleutherodactylus coqui</name>
    <name type="common">Puerto Rican coqui</name>
    <dbReference type="NCBI Taxonomy" id="57060"/>
    <lineage>
        <taxon>Eukaryota</taxon>
        <taxon>Metazoa</taxon>
        <taxon>Chordata</taxon>
        <taxon>Craniata</taxon>
        <taxon>Vertebrata</taxon>
        <taxon>Euteleostomi</taxon>
        <taxon>Amphibia</taxon>
        <taxon>Batrachia</taxon>
        <taxon>Anura</taxon>
        <taxon>Neobatrachia</taxon>
        <taxon>Hyloidea</taxon>
        <taxon>Eleutherodactylidae</taxon>
        <taxon>Eleutherodactylinae</taxon>
        <taxon>Eleutherodactylus</taxon>
        <taxon>Eleutherodactylus</taxon>
    </lineage>
</organism>
<dbReference type="InterPro" id="IPR001005">
    <property type="entry name" value="SANT/Myb"/>
</dbReference>
<feature type="compositionally biased region" description="Low complexity" evidence="1">
    <location>
        <begin position="844"/>
        <end position="854"/>
    </location>
</feature>
<dbReference type="Proteomes" id="UP000770717">
    <property type="component" value="Unassembled WGS sequence"/>
</dbReference>
<sequence length="1201" mass="132293">MAVIGSSSTTLIGSSTTAQPITAIVLRSIDAAAPVGNEVAPSKTAPAPLQRRKRISTLPNLAKPRVSNSASAGVPPPKPSQVDTPSTPPIIPAPCKIEGPSPEKGKVQSPQKSPVPVSTPQGQHVTLPEKRTPVPQVPQFSAYKKSVLKQQEVSPAKAVDCAQTEEPSPLKERPSQKSCSNEVFEVIKKTTAKKITAGNLEKERLKRAQKLRDLLRAELRKERKARKAKHPVINPTVEPEKSKMTMRDFIHFIPLTNPMSSSLEESKSSEKSFPVESQPTGIVGKNGSEEDDLDDDDEEDDSQLLAPRVKVAEDGSIILDEESLTVEVSRNKAPIVEGNDPIFERGSTTTYSSFRKNNYSKPWSEPETDMFFLAISMVGTDFSMIGQLFPHRERIEIKNKFKKEERVNGWRIDKAFREKKEFDFEFFAELLEKALEAGNKRKARSKQPRKTNAKSRKKQKDKTAAEQSLCDEESVLSEEEGADARTAEKENKRSLEDDECSGVADPVPVKKKRSKRKKDNAKEPEEEHRESQDDDSTQKPKKKPRKRKTTALDTDDKPELPSLDNDGSLKETPAVKKGVQEHKPNYKESEVEDDENDADFVISEDIGDDVHMSCKAGEAEPATEMSDPTCDEESSLILFSEQSDYQSGLDDLSGHEEPSISVTQSTESPVKPAPVARGRLQKPKPNLLRASGRKGEFEMNKSESLEAVTAEKRSVSHNLISSLLPKDQFQRPKPNLCRAAAKPDDLPSPDEPENIPQGEASVESAVETKDATSNVRSCSLTSIISIIPSKELNKDCVVATSSPANKRKALDTNSDLSPKRICPAGTPQKSARLSDSEGDKDPMSEPSSSSHPSSVQDTDTQRSRFGRPLRRLSAAPSASPKSETSSDRPEKEKPVRSVKSNATKVSKLVSSKSKGKTTLVKLRATQQQEEDEEDADLGSDEENYDLSPDMQNQAPVFVPFSLRSPRPVTAEIEETLEELSSREENCFEDELSESHSNSDLDEEQASKLPSLVKSLIVAVKDQLPASYTETFFLQYDGSAEAAMTLISMGGSVYEQNIDCLVGEHGTGEEATFILTLVEIPINDSYGYSCDSNMAERLPAPVLISSGSCQALTQNLNPRPGKKPLGFLSLVCKEKQLKKANEEKQKKKTLPRLTSRKISPTITDDQEPDLQAPSKSHDLSTEEEAAPVSEYFFSDIFMEVDD</sequence>
<comment type="caution">
    <text evidence="3">The sequence shown here is derived from an EMBL/GenBank/DDBJ whole genome shotgun (WGS) entry which is preliminary data.</text>
</comment>
<feature type="domain" description="Myb-like" evidence="2">
    <location>
        <begin position="359"/>
        <end position="407"/>
    </location>
</feature>
<dbReference type="InterPro" id="IPR039467">
    <property type="entry name" value="TFIIIB_B''_Myb"/>
</dbReference>
<feature type="region of interest" description="Disordered" evidence="1">
    <location>
        <begin position="645"/>
        <end position="701"/>
    </location>
</feature>
<dbReference type="SMART" id="SM00717">
    <property type="entry name" value="SANT"/>
    <property type="match status" value="1"/>
</dbReference>
<feature type="compositionally biased region" description="Basic and acidic residues" evidence="1">
    <location>
        <begin position="520"/>
        <end position="531"/>
    </location>
</feature>
<keyword evidence="4" id="KW-1185">Reference proteome</keyword>
<dbReference type="GO" id="GO:0070898">
    <property type="term" value="P:RNA polymerase III preinitiation complex assembly"/>
    <property type="evidence" value="ECO:0007669"/>
    <property type="project" value="TreeGrafter"/>
</dbReference>
<dbReference type="GO" id="GO:0001156">
    <property type="term" value="F:TFIIIC-class transcription factor complex binding"/>
    <property type="evidence" value="ECO:0007669"/>
    <property type="project" value="TreeGrafter"/>
</dbReference>
<evidence type="ECO:0000256" key="1">
    <source>
        <dbReference type="SAM" id="MobiDB-lite"/>
    </source>
</evidence>
<feature type="compositionally biased region" description="Basic residues" evidence="1">
    <location>
        <begin position="509"/>
        <end position="519"/>
    </location>
</feature>
<dbReference type="SUPFAM" id="SSF46689">
    <property type="entry name" value="Homeodomain-like"/>
    <property type="match status" value="1"/>
</dbReference>
<feature type="region of interest" description="Disordered" evidence="1">
    <location>
        <begin position="800"/>
        <end position="949"/>
    </location>
</feature>
<feature type="compositionally biased region" description="Basic residues" evidence="1">
    <location>
        <begin position="440"/>
        <end position="460"/>
    </location>
</feature>
<feature type="region of interest" description="Disordered" evidence="1">
    <location>
        <begin position="723"/>
        <end position="776"/>
    </location>
</feature>
<proteinExistence type="predicted"/>
<feature type="region of interest" description="Disordered" evidence="1">
    <location>
        <begin position="260"/>
        <end position="307"/>
    </location>
</feature>
<gene>
    <name evidence="3" type="ORF">GDO78_007717</name>
</gene>
<reference evidence="3" key="1">
    <citation type="thesis" date="2020" institute="ProQuest LLC" country="789 East Eisenhower Parkway, Ann Arbor, MI, USA">
        <title>Comparative Genomics and Chromosome Evolution.</title>
        <authorList>
            <person name="Mudd A.B."/>
        </authorList>
    </citation>
    <scope>NUCLEOTIDE SEQUENCE</scope>
    <source>
        <strain evidence="3">HN-11 Male</strain>
        <tissue evidence="3">Kidney and liver</tissue>
    </source>
</reference>
<dbReference type="PANTHER" id="PTHR22929">
    <property type="entry name" value="RNA POLYMERASE III TRANSCRIPTION INITIATION FACTOR B"/>
    <property type="match status" value="1"/>
</dbReference>